<dbReference type="InterPro" id="IPR007428">
    <property type="entry name" value="MlaA"/>
</dbReference>
<name>K9GU03_9PROT</name>
<sequence length="280" mass="30638">MPTTVIKRLAACVLVSATLTACAATPSGNDASVQSMRDNDPLETYNRAMFQVNDAIDTVLIRPVAWTYKNVVPGHFQYQIDSFLNNLSAPVVLANDILQGNPDRAFNTFMRFMLNSTFGLAGINDFAAEAGFPRHEEDFGQTLAVWGVQDGPYLVLPILGPSNPRDTVGMVVDSFLDPFNYLARANSAEAFPWGRRVASGIDTRAELIPQYENLKEESVDFYATIRSAYRQRRAAEIDNITESGDLPEYDFGNGAMDGAAFDGDAFDAPAEEIQEGGQAQ</sequence>
<evidence type="ECO:0000313" key="4">
    <source>
        <dbReference type="EMBL" id="EKV28219.1"/>
    </source>
</evidence>
<reference evidence="4 5" key="1">
    <citation type="journal article" date="2013" name="Genome Announc.">
        <title>Draft Genome Sequence of an Alphaproteobacterium, Caenispirillum salinarum AK4(T), Isolated from a Solar Saltern.</title>
        <authorList>
            <person name="Khatri I."/>
            <person name="Singh A."/>
            <person name="Korpole S."/>
            <person name="Pinnaka A.K."/>
            <person name="Subramanian S."/>
        </authorList>
    </citation>
    <scope>NUCLEOTIDE SEQUENCE [LARGE SCALE GENOMIC DNA]</scope>
    <source>
        <strain evidence="4 5">AK4</strain>
    </source>
</reference>
<protein>
    <submittedName>
        <fullName evidence="4">Surface lipoprotein</fullName>
    </submittedName>
</protein>
<dbReference type="GO" id="GO:0120010">
    <property type="term" value="P:intermembrane phospholipid transfer"/>
    <property type="evidence" value="ECO:0007669"/>
    <property type="project" value="TreeGrafter"/>
</dbReference>
<proteinExistence type="inferred from homology"/>
<keyword evidence="5" id="KW-1185">Reference proteome</keyword>
<dbReference type="STRING" id="1238182.C882_1220"/>
<dbReference type="PANTHER" id="PTHR30035">
    <property type="entry name" value="LIPOPROTEIN VACJ-RELATED"/>
    <property type="match status" value="1"/>
</dbReference>
<evidence type="ECO:0000256" key="2">
    <source>
        <dbReference type="ARBA" id="ARBA00022729"/>
    </source>
</evidence>
<dbReference type="PRINTS" id="PR01805">
    <property type="entry name" value="VACJLIPOPROT"/>
</dbReference>
<keyword evidence="2 3" id="KW-0732">Signal</keyword>
<comment type="similarity">
    <text evidence="1">Belongs to the MlaA family.</text>
</comment>
<keyword evidence="4" id="KW-0449">Lipoprotein</keyword>
<accession>K9GU03</accession>
<comment type="caution">
    <text evidence="4">The sequence shown here is derived from an EMBL/GenBank/DDBJ whole genome shotgun (WGS) entry which is preliminary data.</text>
</comment>
<dbReference type="EMBL" id="ANHY01000017">
    <property type="protein sequence ID" value="EKV28219.1"/>
    <property type="molecule type" value="Genomic_DNA"/>
</dbReference>
<dbReference type="PROSITE" id="PS51257">
    <property type="entry name" value="PROKAR_LIPOPROTEIN"/>
    <property type="match status" value="1"/>
</dbReference>
<dbReference type="AlphaFoldDB" id="K9GU03"/>
<dbReference type="eggNOG" id="COG2853">
    <property type="taxonomic scope" value="Bacteria"/>
</dbReference>
<evidence type="ECO:0000256" key="3">
    <source>
        <dbReference type="SAM" id="SignalP"/>
    </source>
</evidence>
<feature type="chain" id="PRO_5003931093" evidence="3">
    <location>
        <begin position="24"/>
        <end position="280"/>
    </location>
</feature>
<dbReference type="GO" id="GO:0016020">
    <property type="term" value="C:membrane"/>
    <property type="evidence" value="ECO:0007669"/>
    <property type="project" value="InterPro"/>
</dbReference>
<organism evidence="4 5">
    <name type="scientific">Caenispirillum salinarum AK4</name>
    <dbReference type="NCBI Taxonomy" id="1238182"/>
    <lineage>
        <taxon>Bacteria</taxon>
        <taxon>Pseudomonadati</taxon>
        <taxon>Pseudomonadota</taxon>
        <taxon>Alphaproteobacteria</taxon>
        <taxon>Rhodospirillales</taxon>
        <taxon>Novispirillaceae</taxon>
        <taxon>Caenispirillum</taxon>
    </lineage>
</organism>
<evidence type="ECO:0000256" key="1">
    <source>
        <dbReference type="ARBA" id="ARBA00010634"/>
    </source>
</evidence>
<dbReference type="RefSeq" id="WP_009541876.1">
    <property type="nucleotide sequence ID" value="NZ_ANHY01000017.1"/>
</dbReference>
<gene>
    <name evidence="4" type="ORF">C882_1220</name>
</gene>
<dbReference type="PATRIC" id="fig|1238182.3.peg.3434"/>
<dbReference type="PANTHER" id="PTHR30035:SF3">
    <property type="entry name" value="INTERMEMBRANE PHOSPHOLIPID TRANSPORT SYSTEM LIPOPROTEIN MLAA"/>
    <property type="match status" value="1"/>
</dbReference>
<dbReference type="OrthoDB" id="9785326at2"/>
<dbReference type="Proteomes" id="UP000009881">
    <property type="component" value="Unassembled WGS sequence"/>
</dbReference>
<feature type="signal peptide" evidence="3">
    <location>
        <begin position="1"/>
        <end position="23"/>
    </location>
</feature>
<dbReference type="Pfam" id="PF04333">
    <property type="entry name" value="MlaA"/>
    <property type="match status" value="1"/>
</dbReference>
<evidence type="ECO:0000313" key="5">
    <source>
        <dbReference type="Proteomes" id="UP000009881"/>
    </source>
</evidence>